<dbReference type="Proteomes" id="UP001153712">
    <property type="component" value="Chromosome 3"/>
</dbReference>
<proteinExistence type="predicted"/>
<evidence type="ECO:0000313" key="3">
    <source>
        <dbReference type="Proteomes" id="UP001153712"/>
    </source>
</evidence>
<sequence>MDGYLCIKSLFIFLCLFVVDIRATGNSSEALVPPVERELRQGNCESTPNEDLVFQDHIYKPAIPLLVRNATASCHGDYKIYCVTVKPSDQSDPTAEIIVSEGGVNHTFVTIEIHSKRNEGIDYGVRVFAKKLNI</sequence>
<evidence type="ECO:0000256" key="1">
    <source>
        <dbReference type="SAM" id="SignalP"/>
    </source>
</evidence>
<evidence type="ECO:0000313" key="2">
    <source>
        <dbReference type="EMBL" id="CAG9860180.1"/>
    </source>
</evidence>
<dbReference type="InterPro" id="IPR031734">
    <property type="entry name" value="MBF2"/>
</dbReference>
<accession>A0A9N9TL02</accession>
<feature type="chain" id="PRO_5040249985" evidence="1">
    <location>
        <begin position="24"/>
        <end position="134"/>
    </location>
</feature>
<keyword evidence="1" id="KW-0732">Signal</keyword>
<protein>
    <submittedName>
        <fullName evidence="2">Uncharacterized protein</fullName>
    </submittedName>
</protein>
<feature type="signal peptide" evidence="1">
    <location>
        <begin position="1"/>
        <end position="23"/>
    </location>
</feature>
<gene>
    <name evidence="2" type="ORF">PHYEVI_LOCUS6537</name>
</gene>
<organism evidence="2 3">
    <name type="scientific">Phyllotreta striolata</name>
    <name type="common">Striped flea beetle</name>
    <name type="synonym">Crioceris striolata</name>
    <dbReference type="NCBI Taxonomy" id="444603"/>
    <lineage>
        <taxon>Eukaryota</taxon>
        <taxon>Metazoa</taxon>
        <taxon>Ecdysozoa</taxon>
        <taxon>Arthropoda</taxon>
        <taxon>Hexapoda</taxon>
        <taxon>Insecta</taxon>
        <taxon>Pterygota</taxon>
        <taxon>Neoptera</taxon>
        <taxon>Endopterygota</taxon>
        <taxon>Coleoptera</taxon>
        <taxon>Polyphaga</taxon>
        <taxon>Cucujiformia</taxon>
        <taxon>Chrysomeloidea</taxon>
        <taxon>Chrysomelidae</taxon>
        <taxon>Galerucinae</taxon>
        <taxon>Alticini</taxon>
        <taxon>Phyllotreta</taxon>
    </lineage>
</organism>
<keyword evidence="3" id="KW-1185">Reference proteome</keyword>
<dbReference type="EMBL" id="OU900096">
    <property type="protein sequence ID" value="CAG9860180.1"/>
    <property type="molecule type" value="Genomic_DNA"/>
</dbReference>
<reference evidence="2" key="1">
    <citation type="submission" date="2022-01" db="EMBL/GenBank/DDBJ databases">
        <authorList>
            <person name="King R."/>
        </authorList>
    </citation>
    <scope>NUCLEOTIDE SEQUENCE</scope>
</reference>
<name>A0A9N9TL02_PHYSR</name>
<dbReference type="AlphaFoldDB" id="A0A9N9TL02"/>
<dbReference type="OrthoDB" id="7021379at2759"/>
<dbReference type="Pfam" id="PF15868">
    <property type="entry name" value="MBF2"/>
    <property type="match status" value="1"/>
</dbReference>